<dbReference type="EC" id="5.3.1.8" evidence="3 7"/>
<dbReference type="GO" id="GO:0005975">
    <property type="term" value="P:carbohydrate metabolic process"/>
    <property type="evidence" value="ECO:0007669"/>
    <property type="project" value="UniProtKB-UniRule"/>
</dbReference>
<dbReference type="GO" id="GO:0008270">
    <property type="term" value="F:zinc ion binding"/>
    <property type="evidence" value="ECO:0007669"/>
    <property type="project" value="UniProtKB-UniRule"/>
</dbReference>
<dbReference type="EMBL" id="CP045272">
    <property type="protein sequence ID" value="QJX78742.1"/>
    <property type="molecule type" value="Genomic_DNA"/>
</dbReference>
<organism evidence="12 13">
    <name type="scientific">Priestia megaterium</name>
    <name type="common">Bacillus megaterium</name>
    <dbReference type="NCBI Taxonomy" id="1404"/>
    <lineage>
        <taxon>Bacteria</taxon>
        <taxon>Bacillati</taxon>
        <taxon>Bacillota</taxon>
        <taxon>Bacilli</taxon>
        <taxon>Bacillales</taxon>
        <taxon>Bacillaceae</taxon>
        <taxon>Priestia</taxon>
    </lineage>
</organism>
<feature type="active site" evidence="9">
    <location>
        <position position="192"/>
    </location>
</feature>
<dbReference type="AlphaFoldDB" id="A0A6M6DVL3"/>
<feature type="binding site" evidence="8">
    <location>
        <position position="172"/>
    </location>
    <ligand>
        <name>Zn(2+)</name>
        <dbReference type="ChEBI" id="CHEBI:29105"/>
    </ligand>
</feature>
<evidence type="ECO:0000313" key="13">
    <source>
        <dbReference type="Proteomes" id="UP000501076"/>
    </source>
</evidence>
<comment type="cofactor">
    <cofactor evidence="8">
        <name>Zn(2+)</name>
        <dbReference type="ChEBI" id="CHEBI:29105"/>
    </cofactor>
    <text evidence="8">Binds 1 zinc ion per subunit.</text>
</comment>
<dbReference type="Gene3D" id="2.60.120.10">
    <property type="entry name" value="Jelly Rolls"/>
    <property type="match status" value="2"/>
</dbReference>
<keyword evidence="6 7" id="KW-0413">Isomerase</keyword>
<feature type="binding site" evidence="8">
    <location>
        <position position="97"/>
    </location>
    <ligand>
        <name>Zn(2+)</name>
        <dbReference type="ChEBI" id="CHEBI:29105"/>
    </ligand>
</feature>
<evidence type="ECO:0000256" key="7">
    <source>
        <dbReference type="PIRNR" id="PIRNR036894"/>
    </source>
</evidence>
<feature type="domain" description="Mannose-6-phosphate isomerase cupin" evidence="11">
    <location>
        <begin position="238"/>
        <end position="315"/>
    </location>
</feature>
<proteinExistence type="inferred from homology"/>
<dbReference type="Pfam" id="PF21621">
    <property type="entry name" value="MPI_cupin_dom"/>
    <property type="match status" value="1"/>
</dbReference>
<dbReference type="InterPro" id="IPR046457">
    <property type="entry name" value="PMI_typeI_cat"/>
</dbReference>
<evidence type="ECO:0000256" key="3">
    <source>
        <dbReference type="ARBA" id="ARBA00011956"/>
    </source>
</evidence>
<dbReference type="InterPro" id="IPR051804">
    <property type="entry name" value="Carb_Metab_Reg_Kinase/Isom"/>
</dbReference>
<evidence type="ECO:0000256" key="6">
    <source>
        <dbReference type="ARBA" id="ARBA00023235"/>
    </source>
</evidence>
<dbReference type="PANTHER" id="PTHR42742">
    <property type="entry name" value="TRANSCRIPTIONAL REPRESSOR MPRA"/>
    <property type="match status" value="1"/>
</dbReference>
<evidence type="ECO:0000259" key="11">
    <source>
        <dbReference type="Pfam" id="PF21621"/>
    </source>
</evidence>
<gene>
    <name evidence="12" type="primary">manA</name>
    <name evidence="12" type="ORF">FDZ14_22065</name>
</gene>
<evidence type="ECO:0000256" key="9">
    <source>
        <dbReference type="PIRSR" id="PIRSR036894-2"/>
    </source>
</evidence>
<dbReference type="PANTHER" id="PTHR42742:SF3">
    <property type="entry name" value="FRUCTOKINASE"/>
    <property type="match status" value="1"/>
</dbReference>
<dbReference type="InterPro" id="IPR014628">
    <property type="entry name" value="Man6P_isomerase_Firm_short"/>
</dbReference>
<accession>A0A6M6DVL3</accession>
<dbReference type="RefSeq" id="WP_171777590.1">
    <property type="nucleotide sequence ID" value="NZ_CP045272.1"/>
</dbReference>
<feature type="binding site" evidence="8">
    <location>
        <position position="115"/>
    </location>
    <ligand>
        <name>Zn(2+)</name>
        <dbReference type="ChEBI" id="CHEBI:29105"/>
    </ligand>
</feature>
<keyword evidence="5 7" id="KW-0862">Zinc</keyword>
<dbReference type="GO" id="GO:0004476">
    <property type="term" value="F:mannose-6-phosphate isomerase activity"/>
    <property type="evidence" value="ECO:0007669"/>
    <property type="project" value="UniProtKB-UniRule"/>
</dbReference>
<protein>
    <recommendedName>
        <fullName evidence="3 7">Mannose-6-phosphate isomerase</fullName>
        <ecNumber evidence="3 7">5.3.1.8</ecNumber>
    </recommendedName>
</protein>
<name>A0A6M6DVL3_PRIMG</name>
<sequence length="335" mass="38169">MKQPIFLEPLFQERIWGGSKLSKTYGYQIPSNQTGECWAISAHSNGPSVVRSGELKGRSLAKLWEEYPDLFGHFESDRFPLLTKILDANDDLSVQVHPNDEYANEYEYGELGKTECWYIIDCNEDAEMIFGHHAQSKEEFIHMVKQSHWDDLLQRVKIKPGDFFYVPSGTIHALCKGTLVLETQQSSDTTYRVYDYNRRDNEGNLRELHLEKAIEVINVPHKAAEIHPALAQTSGGSITTFVEEDYFTVYKWHVQTTMEFIQDAHFMLGSVIEGQGSLYTEEGEFALQKGDHFILPNELSSFKIKGNVQIIASHPNYKGGQHHDMGSTAKQMANV</sequence>
<comment type="catalytic activity">
    <reaction evidence="1 7">
        <text>D-mannose 6-phosphate = D-fructose 6-phosphate</text>
        <dbReference type="Rhea" id="RHEA:12356"/>
        <dbReference type="ChEBI" id="CHEBI:58735"/>
        <dbReference type="ChEBI" id="CHEBI:61527"/>
        <dbReference type="EC" id="5.3.1.8"/>
    </reaction>
</comment>
<dbReference type="SUPFAM" id="SSF51182">
    <property type="entry name" value="RmlC-like cupins"/>
    <property type="match status" value="1"/>
</dbReference>
<dbReference type="InterPro" id="IPR001250">
    <property type="entry name" value="Man6P_Isoase-1"/>
</dbReference>
<evidence type="ECO:0000256" key="5">
    <source>
        <dbReference type="ARBA" id="ARBA00022833"/>
    </source>
</evidence>
<keyword evidence="4 7" id="KW-0479">Metal-binding</keyword>
<evidence type="ECO:0000256" key="1">
    <source>
        <dbReference type="ARBA" id="ARBA00000757"/>
    </source>
</evidence>
<dbReference type="CDD" id="cd07010">
    <property type="entry name" value="cupin_PMI_type_I_N_bac"/>
    <property type="match status" value="1"/>
</dbReference>
<evidence type="ECO:0000256" key="2">
    <source>
        <dbReference type="ARBA" id="ARBA00010772"/>
    </source>
</evidence>
<reference evidence="12 13" key="1">
    <citation type="submission" date="2019-10" db="EMBL/GenBank/DDBJ databases">
        <title>Complete genome sequences for adaption low water activity.</title>
        <authorList>
            <person name="Zhao L."/>
            <person name="Zhong J."/>
        </authorList>
    </citation>
    <scope>NUCLEOTIDE SEQUENCE [LARGE SCALE GENOMIC DNA]</scope>
    <source>
        <strain evidence="12 13">FDU301</strain>
    </source>
</reference>
<dbReference type="PIRSF" id="PIRSF036894">
    <property type="entry name" value="PMI_Firm_short"/>
    <property type="match status" value="1"/>
</dbReference>
<evidence type="ECO:0000313" key="12">
    <source>
        <dbReference type="EMBL" id="QJX78742.1"/>
    </source>
</evidence>
<feature type="domain" description="Phosphomannose isomerase type I catalytic" evidence="10">
    <location>
        <begin position="6"/>
        <end position="118"/>
    </location>
</feature>
<dbReference type="Pfam" id="PF20511">
    <property type="entry name" value="PMI_typeI_cat"/>
    <property type="match status" value="1"/>
</dbReference>
<dbReference type="InterPro" id="IPR011051">
    <property type="entry name" value="RmlC_Cupin_sf"/>
</dbReference>
<evidence type="ECO:0000259" key="10">
    <source>
        <dbReference type="Pfam" id="PF20511"/>
    </source>
</evidence>
<dbReference type="Proteomes" id="UP000501076">
    <property type="component" value="Chromosome"/>
</dbReference>
<dbReference type="InterPro" id="IPR014710">
    <property type="entry name" value="RmlC-like_jellyroll"/>
</dbReference>
<evidence type="ECO:0000256" key="4">
    <source>
        <dbReference type="ARBA" id="ARBA00022723"/>
    </source>
</evidence>
<dbReference type="InterPro" id="IPR049071">
    <property type="entry name" value="MPI_cupin_dom"/>
</dbReference>
<comment type="similarity">
    <text evidence="2 7">Belongs to the mannose-6-phosphate isomerase type 1 family.</text>
</comment>
<dbReference type="NCBIfam" id="TIGR00218">
    <property type="entry name" value="manA"/>
    <property type="match status" value="1"/>
</dbReference>
<evidence type="ECO:0000256" key="8">
    <source>
        <dbReference type="PIRSR" id="PIRSR036894-1"/>
    </source>
</evidence>